<evidence type="ECO:0000313" key="5">
    <source>
        <dbReference type="EMBL" id="MDC0742807.1"/>
    </source>
</evidence>
<dbReference type="PANTHER" id="PTHR46796">
    <property type="entry name" value="HTH-TYPE TRANSCRIPTIONAL ACTIVATOR RHAS-RELATED"/>
    <property type="match status" value="1"/>
</dbReference>
<reference evidence="5 6" key="1">
    <citation type="submission" date="2022-11" db="EMBL/GenBank/DDBJ databases">
        <title>Minimal conservation of predation-associated metabolite biosynthetic gene clusters underscores biosynthetic potential of Myxococcota including descriptions for ten novel species: Archangium lansinium sp. nov., Myxococcus landrumus sp. nov., Nannocystis bai.</title>
        <authorList>
            <person name="Ahearne A."/>
            <person name="Stevens C."/>
            <person name="Dowd S."/>
        </authorList>
    </citation>
    <scope>NUCLEOTIDE SEQUENCE [LARGE SCALE GENOMIC DNA]</scope>
    <source>
        <strain evidence="5 6">RJM3</strain>
    </source>
</reference>
<evidence type="ECO:0000256" key="1">
    <source>
        <dbReference type="ARBA" id="ARBA00023015"/>
    </source>
</evidence>
<dbReference type="EMBL" id="JAQNDO010000001">
    <property type="protein sequence ID" value="MDC0742807.1"/>
    <property type="molecule type" value="Genomic_DNA"/>
</dbReference>
<keyword evidence="1" id="KW-0805">Transcription regulation</keyword>
<name>A0ABT5EN55_9BACT</name>
<evidence type="ECO:0000256" key="2">
    <source>
        <dbReference type="ARBA" id="ARBA00023125"/>
    </source>
</evidence>
<dbReference type="Proteomes" id="UP001221411">
    <property type="component" value="Unassembled WGS sequence"/>
</dbReference>
<dbReference type="PROSITE" id="PS00041">
    <property type="entry name" value="HTH_ARAC_FAMILY_1"/>
    <property type="match status" value="1"/>
</dbReference>
<gene>
    <name evidence="5" type="ORF">POL67_15760</name>
</gene>
<keyword evidence="2" id="KW-0238">DNA-binding</keyword>
<dbReference type="InterPro" id="IPR009057">
    <property type="entry name" value="Homeodomain-like_sf"/>
</dbReference>
<dbReference type="InterPro" id="IPR018060">
    <property type="entry name" value="HTH_AraC"/>
</dbReference>
<dbReference type="InterPro" id="IPR018062">
    <property type="entry name" value="HTH_AraC-typ_CS"/>
</dbReference>
<dbReference type="Gene3D" id="1.10.10.60">
    <property type="entry name" value="Homeodomain-like"/>
    <property type="match status" value="2"/>
</dbReference>
<dbReference type="RefSeq" id="WP_271930813.1">
    <property type="nucleotide sequence ID" value="NZ_JAQNDO010000001.1"/>
</dbReference>
<protein>
    <submittedName>
        <fullName evidence="5">AraC family transcriptional regulator</fullName>
    </submittedName>
</protein>
<dbReference type="SMART" id="SM00342">
    <property type="entry name" value="HTH_ARAC"/>
    <property type="match status" value="1"/>
</dbReference>
<proteinExistence type="predicted"/>
<organism evidence="5 6">
    <name type="scientific">Polyangium mundeleinium</name>
    <dbReference type="NCBI Taxonomy" id="2995306"/>
    <lineage>
        <taxon>Bacteria</taxon>
        <taxon>Pseudomonadati</taxon>
        <taxon>Myxococcota</taxon>
        <taxon>Polyangia</taxon>
        <taxon>Polyangiales</taxon>
        <taxon>Polyangiaceae</taxon>
        <taxon>Polyangium</taxon>
    </lineage>
</organism>
<dbReference type="PANTHER" id="PTHR46796:SF7">
    <property type="entry name" value="ARAC FAMILY TRANSCRIPTIONAL REGULATOR"/>
    <property type="match status" value="1"/>
</dbReference>
<dbReference type="PROSITE" id="PS01124">
    <property type="entry name" value="HTH_ARAC_FAMILY_2"/>
    <property type="match status" value="1"/>
</dbReference>
<dbReference type="SUPFAM" id="SSF46689">
    <property type="entry name" value="Homeodomain-like"/>
    <property type="match status" value="2"/>
</dbReference>
<dbReference type="Pfam" id="PF12833">
    <property type="entry name" value="HTH_18"/>
    <property type="match status" value="1"/>
</dbReference>
<accession>A0ABT5EN55</accession>
<sequence length="217" mass="23624">MVATHDGYVVEYGGTGEPTELLIGRFSFDAVAAEPLVAPMPPLVHVSLEKAHADLVQATLALMGKEMAQDRPGARFVVDRLTDALFVQAMRALFSEGCSFAPGWATALTDRRVVKAIRAVHADLPRPWTVAQMAHEAGMSRSSFAVAFTSAVGESPLDYVTNWRIYRAKVLLSSSNESLTEIATRVGYDSDTALSRAFRRKVGIPPGVFRRRMSARA</sequence>
<comment type="caution">
    <text evidence="5">The sequence shown here is derived from an EMBL/GenBank/DDBJ whole genome shotgun (WGS) entry which is preliminary data.</text>
</comment>
<dbReference type="InterPro" id="IPR050204">
    <property type="entry name" value="AraC_XylS_family_regulators"/>
</dbReference>
<evidence type="ECO:0000256" key="3">
    <source>
        <dbReference type="ARBA" id="ARBA00023163"/>
    </source>
</evidence>
<dbReference type="InterPro" id="IPR032783">
    <property type="entry name" value="AraC_lig"/>
</dbReference>
<keyword evidence="3" id="KW-0804">Transcription</keyword>
<evidence type="ECO:0000313" key="6">
    <source>
        <dbReference type="Proteomes" id="UP001221411"/>
    </source>
</evidence>
<feature type="domain" description="HTH araC/xylS-type" evidence="4">
    <location>
        <begin position="114"/>
        <end position="212"/>
    </location>
</feature>
<keyword evidence="6" id="KW-1185">Reference proteome</keyword>
<evidence type="ECO:0000259" key="4">
    <source>
        <dbReference type="PROSITE" id="PS01124"/>
    </source>
</evidence>
<dbReference type="Pfam" id="PF12852">
    <property type="entry name" value="Cupin_6"/>
    <property type="match status" value="1"/>
</dbReference>